<name>A0A6M3JSR9_9ZZZZ</name>
<protein>
    <submittedName>
        <fullName evidence="1">Uncharacterized protein</fullName>
    </submittedName>
</protein>
<reference evidence="1" key="1">
    <citation type="submission" date="2020-03" db="EMBL/GenBank/DDBJ databases">
        <title>The deep terrestrial virosphere.</title>
        <authorList>
            <person name="Holmfeldt K."/>
            <person name="Nilsson E."/>
            <person name="Simone D."/>
            <person name="Lopez-Fernandez M."/>
            <person name="Wu X."/>
            <person name="de Brujin I."/>
            <person name="Lundin D."/>
            <person name="Andersson A."/>
            <person name="Bertilsson S."/>
            <person name="Dopson M."/>
        </authorList>
    </citation>
    <scope>NUCLEOTIDE SEQUENCE</scope>
    <source>
        <strain evidence="1">MM415A02969</strain>
    </source>
</reference>
<dbReference type="EMBL" id="MT141912">
    <property type="protein sequence ID" value="QJA71935.1"/>
    <property type="molecule type" value="Genomic_DNA"/>
</dbReference>
<proteinExistence type="predicted"/>
<organism evidence="1">
    <name type="scientific">viral metagenome</name>
    <dbReference type="NCBI Taxonomy" id="1070528"/>
    <lineage>
        <taxon>unclassified sequences</taxon>
        <taxon>metagenomes</taxon>
        <taxon>organismal metagenomes</taxon>
    </lineage>
</organism>
<sequence length="69" mass="8293">MRKWHYFNEDEELCKLAYYPILGPKVVNYKTACGRRVSLFLLYTEDKQQVNCLQCLHILNKLVEQRTNL</sequence>
<accession>A0A6M3JSR9</accession>
<dbReference type="AlphaFoldDB" id="A0A6M3JSR9"/>
<gene>
    <name evidence="1" type="ORF">MM415A02969_0003</name>
</gene>
<evidence type="ECO:0000313" key="1">
    <source>
        <dbReference type="EMBL" id="QJA71935.1"/>
    </source>
</evidence>